<dbReference type="PANTHER" id="PTHR10357">
    <property type="entry name" value="ALPHA-AMYLASE FAMILY MEMBER"/>
    <property type="match status" value="1"/>
</dbReference>
<protein>
    <recommendedName>
        <fullName evidence="3">maltose alpha-D-glucosyltransferase</fullName>
        <ecNumber evidence="3">5.4.99.16</ecNumber>
    </recommendedName>
    <alternativeName>
        <fullName evidence="7">Maltose alpha-D-glucosyltransferase</fullName>
    </alternativeName>
</protein>
<dbReference type="InterPro" id="IPR011009">
    <property type="entry name" value="Kinase-like_dom_sf"/>
</dbReference>
<dbReference type="InterPro" id="IPR006047">
    <property type="entry name" value="GH13_cat_dom"/>
</dbReference>
<dbReference type="InterPro" id="IPR013780">
    <property type="entry name" value="Glyco_hydro_b"/>
</dbReference>
<dbReference type="EMBL" id="PSYR01000002">
    <property type="protein sequence ID" value="RCN55888.1"/>
    <property type="molecule type" value="Genomic_DNA"/>
</dbReference>
<evidence type="ECO:0000259" key="8">
    <source>
        <dbReference type="SMART" id="SM00642"/>
    </source>
</evidence>
<dbReference type="SMART" id="SM00642">
    <property type="entry name" value="Aamy"/>
    <property type="match status" value="1"/>
</dbReference>
<comment type="caution">
    <text evidence="9">The sequence shown here is derived from an EMBL/GenBank/DDBJ whole genome shotgun (WGS) entry which is preliminary data.</text>
</comment>
<name>A0A1C2G0Q0_9GAMM</name>
<keyword evidence="4" id="KW-0479">Metal-binding</keyword>
<dbReference type="FunFam" id="3.20.20.80:FF:000055">
    <property type="entry name" value="Trehalose synthase"/>
    <property type="match status" value="1"/>
</dbReference>
<dbReference type="Gene3D" id="3.90.1200.10">
    <property type="match status" value="1"/>
</dbReference>
<dbReference type="GO" id="GO:0005975">
    <property type="term" value="P:carbohydrate metabolic process"/>
    <property type="evidence" value="ECO:0007669"/>
    <property type="project" value="InterPro"/>
</dbReference>
<dbReference type="AlphaFoldDB" id="A0A1C2G0Q0"/>
<dbReference type="STRING" id="163359.A9R16_13185"/>
<dbReference type="SUPFAM" id="SSF51011">
    <property type="entry name" value="Glycosyl hydrolase domain"/>
    <property type="match status" value="1"/>
</dbReference>
<evidence type="ECO:0000313" key="9">
    <source>
        <dbReference type="EMBL" id="RCN55300.1"/>
    </source>
</evidence>
<dbReference type="RefSeq" id="WP_065970880.1">
    <property type="nucleotide sequence ID" value="NZ_PSYR01000002.1"/>
</dbReference>
<dbReference type="PANTHER" id="PTHR10357:SF219">
    <property type="entry name" value="MALTOSE ALPHA-D-GLUCOSYLTRANSFERASE"/>
    <property type="match status" value="1"/>
</dbReference>
<evidence type="ECO:0000313" key="11">
    <source>
        <dbReference type="Proteomes" id="UP000253250"/>
    </source>
</evidence>
<dbReference type="OrthoDB" id="9805159at2"/>
<dbReference type="InterPro" id="IPR017853">
    <property type="entry name" value="GH"/>
</dbReference>
<dbReference type="GO" id="GO:0046872">
    <property type="term" value="F:metal ion binding"/>
    <property type="evidence" value="ECO:0007669"/>
    <property type="project" value="UniProtKB-KW"/>
</dbReference>
<dbReference type="InterPro" id="IPR012811">
    <property type="entry name" value="TreS_maltokin_C_dom"/>
</dbReference>
<keyword evidence="6" id="KW-0413">Isomerase</keyword>
<dbReference type="InterPro" id="IPR045857">
    <property type="entry name" value="O16G_dom_2"/>
</dbReference>
<evidence type="ECO:0000256" key="6">
    <source>
        <dbReference type="ARBA" id="ARBA00023235"/>
    </source>
</evidence>
<dbReference type="Gene3D" id="2.60.40.1180">
    <property type="entry name" value="Golgi alpha-mannosidase II"/>
    <property type="match status" value="1"/>
</dbReference>
<evidence type="ECO:0000256" key="1">
    <source>
        <dbReference type="ARBA" id="ARBA00001595"/>
    </source>
</evidence>
<evidence type="ECO:0000256" key="2">
    <source>
        <dbReference type="ARBA" id="ARBA00005496"/>
    </source>
</evidence>
<dbReference type="Gene3D" id="3.90.400.10">
    <property type="entry name" value="Oligo-1,6-glucosidase, Domain 2"/>
    <property type="match status" value="1"/>
</dbReference>
<dbReference type="NCBIfam" id="TIGR02457">
    <property type="entry name" value="TreS_Cterm"/>
    <property type="match status" value="1"/>
</dbReference>
<keyword evidence="11" id="KW-1185">Reference proteome</keyword>
<evidence type="ECO:0000256" key="7">
    <source>
        <dbReference type="ARBA" id="ARBA00031378"/>
    </source>
</evidence>
<comment type="similarity">
    <text evidence="2">Belongs to the glycosyl hydrolase 13 family. TreS subfamily.</text>
</comment>
<dbReference type="GO" id="GO:0016740">
    <property type="term" value="F:transferase activity"/>
    <property type="evidence" value="ECO:0007669"/>
    <property type="project" value="UniProtKB-KW"/>
</dbReference>
<dbReference type="SUPFAM" id="SSF56112">
    <property type="entry name" value="Protein kinase-like (PK-like)"/>
    <property type="match status" value="1"/>
</dbReference>
<dbReference type="Pfam" id="PF00128">
    <property type="entry name" value="Alpha-amylase"/>
    <property type="match status" value="2"/>
</dbReference>
<proteinExistence type="inferred from homology"/>
<dbReference type="Proteomes" id="UP000253250">
    <property type="component" value="Unassembled WGS sequence"/>
</dbReference>
<dbReference type="SUPFAM" id="SSF51445">
    <property type="entry name" value="(Trans)glycosidases"/>
    <property type="match status" value="1"/>
</dbReference>
<dbReference type="InterPro" id="IPR012810">
    <property type="entry name" value="TreS/a-amylase_N"/>
</dbReference>
<dbReference type="Pfam" id="PF16657">
    <property type="entry name" value="Malt_amylase_C"/>
    <property type="match status" value="1"/>
</dbReference>
<evidence type="ECO:0000313" key="10">
    <source>
        <dbReference type="EMBL" id="RCN55888.1"/>
    </source>
</evidence>
<keyword evidence="5" id="KW-0106">Calcium</keyword>
<dbReference type="CDD" id="cd11334">
    <property type="entry name" value="AmyAc_TreS"/>
    <property type="match status" value="1"/>
</dbReference>
<dbReference type="EMBL" id="PSYR01000003">
    <property type="protein sequence ID" value="RCN55300.1"/>
    <property type="molecule type" value="Genomic_DNA"/>
</dbReference>
<dbReference type="EC" id="5.4.99.16" evidence="3"/>
<reference evidence="9 11" key="1">
    <citation type="submission" date="2018-02" db="EMBL/GenBank/DDBJ databases">
        <title>Insights into the biology of acidophilic members of the Acidiferrobacteraceae family derived from comparative genomic analyses.</title>
        <authorList>
            <person name="Issotta F."/>
            <person name="Thyssen C."/>
            <person name="Mena C."/>
            <person name="Moya A."/>
            <person name="Bellenberg S."/>
            <person name="Sproer C."/>
            <person name="Covarrubias P.C."/>
            <person name="Sand W."/>
            <person name="Quatrini R."/>
            <person name="Vera M."/>
        </authorList>
    </citation>
    <scope>NUCLEOTIDE SEQUENCE [LARGE SCALE GENOMIC DNA]</scope>
    <source>
        <strain evidence="9">M-1</strain>
        <strain evidence="11">m-1</strain>
    </source>
</reference>
<comment type="catalytic activity">
    <reaction evidence="1">
        <text>D-maltose = alpha,alpha-trehalose</text>
        <dbReference type="Rhea" id="RHEA:15145"/>
        <dbReference type="ChEBI" id="CHEBI:16551"/>
        <dbReference type="ChEBI" id="CHEBI:17306"/>
        <dbReference type="EC" id="5.4.99.16"/>
    </reaction>
</comment>
<evidence type="ECO:0000256" key="5">
    <source>
        <dbReference type="ARBA" id="ARBA00022837"/>
    </source>
</evidence>
<dbReference type="Gene3D" id="3.20.20.80">
    <property type="entry name" value="Glycosidases"/>
    <property type="match status" value="1"/>
</dbReference>
<dbReference type="NCBIfam" id="TIGR02456">
    <property type="entry name" value="treS_nterm"/>
    <property type="match status" value="1"/>
</dbReference>
<dbReference type="InterPro" id="IPR032091">
    <property type="entry name" value="Malt_amylase-like_C"/>
</dbReference>
<dbReference type="GO" id="GO:0047471">
    <property type="term" value="F:maltose alpha-D-glucosyltransferase activity"/>
    <property type="evidence" value="ECO:0007669"/>
    <property type="project" value="UniProtKB-EC"/>
</dbReference>
<organism evidence="9 11">
    <name type="scientific">Acidiferrobacter thiooxydans</name>
    <dbReference type="NCBI Taxonomy" id="163359"/>
    <lineage>
        <taxon>Bacteria</taxon>
        <taxon>Pseudomonadati</taxon>
        <taxon>Pseudomonadota</taxon>
        <taxon>Gammaproteobacteria</taxon>
        <taxon>Acidiferrobacterales</taxon>
        <taxon>Acidiferrobacteraceae</taxon>
        <taxon>Acidiferrobacter</taxon>
    </lineage>
</organism>
<sequence>MHKKTRSEESRISNDPLWYKDAVIYELHVRAFFDGNGDGIGDFAGLTEKLDYLQDLGVDTLWVLPFYPSPMHDDGYDIADYRNVHPDYGTRRDFLQFVRAAHERGLRVITELVINHTSDQHPWFQAARQAPAGSPKRNFYVWSDTAKKFEDTRIIFTDSEKSNWAWDDVAQAYYWHRFFFHQPDLNHNNPHVVKAVVRVMEFWLGLGVDGLRLDAIPYLCVREGTSNENLPETHAVVRYMRSVIDQRYENRMLLAEANQWPEDVRDYFGAGDECHMAYHFPLMPRMYMAIAQEDRHPIVEIMKQTPDIPETCQWAIFLRNHDELTLEMVTNNERDYMYQMYAADRKARLNLGIRRRLAPLMDNDFDKIRLMNSLLLSMPGSPIIYYGDEIGMGDNIYLGDRNGVRTPMQWSPDRNAGFSRADPQRLFLPPIMDPIYGYGAVNVEAQARDPSSLLNWTRRMLAIRKSTKVFGRGALEFLEPGNRKILAYVRTYGDETILCVANLSHSAQPVELDLSAYKGRVPIELMGRTPFPPIGDLPYLLTLHGHGFYWFRLAAGGEVPAWHEERLPPEELPLLVLFDGWRSLFRERVVPWRMAMADRVREQWERDALPRFVMAQRWYAEKGVVPKRVAMTETAEWAGPDGQFFFMIADVVESSEGASAGRYFVPVSLLWESDSEARMRTVLPLAMARVRQQATLGILGDAFADDAFCRGLVAVMREGLAFAGEGGVVQGVAAGTLEQPVAADEAVRHPNTHSSNTAVAIGERLFLKGYRRLQEGINPEVEMGRFLCDVAGFRHTVPVLGTLEYRPAAGGVITLALLQAYVENQGDGWDYTLNYLDNHLELCLHGAAPAGGSEEVHGGYLALVRTLALRTAQMHQALATPYGDPAFDPEPLTPDDGARWVAGVRAEMEETFDMLSARLAALPPEVQDDAKAVLAGRETFLARAALAAPTVGQKIRYHGDYHLGQVLLQQNDFAITDFEGEPGRPLHERRRKHTPLRDVAGMLRSFSYALYTALDRVAAGQSEHRATLLPHARIWEQATVAAFIASYAAAMEATSLWGGFDEAADWLRLFILEKAFYELRYEMNNRPQALAIPLQGLLQELDREAVAQGSSGA</sequence>
<evidence type="ECO:0000256" key="3">
    <source>
        <dbReference type="ARBA" id="ARBA00012619"/>
    </source>
</evidence>
<keyword evidence="9" id="KW-0808">Transferase</keyword>
<gene>
    <name evidence="9" type="primary">treS</name>
    <name evidence="10" type="ORF">C4900_08240</name>
    <name evidence="9" type="ORF">C4900_15575</name>
</gene>
<evidence type="ECO:0000256" key="4">
    <source>
        <dbReference type="ARBA" id="ARBA00022723"/>
    </source>
</evidence>
<feature type="domain" description="Glycosyl hydrolase family 13 catalytic" evidence="8">
    <location>
        <begin position="26"/>
        <end position="425"/>
    </location>
</feature>
<accession>A0A1C2G0Q0</accession>